<sequence length="182" mass="21426">MKKLTQIKRAKRGDKQAFQELMEEEKSKLYKLAYIYVRNEDEALEIFQETVYKALIAIADLKQEQYFSTWLTRILINTSLDYLRKKQRVVPMNEEIFDSLASARNEVQPEDQLDLLDALGKLDEKYKTVLFLRFYEDYTVKQIASLLNHPEGTVKTNIHRALQLLRGKLKESDGDDKRATFI</sequence>
<dbReference type="InterPro" id="IPR014284">
    <property type="entry name" value="RNA_pol_sigma-70_dom"/>
</dbReference>
<dbReference type="NCBIfam" id="TIGR02954">
    <property type="entry name" value="Sig70_famx3"/>
    <property type="match status" value="1"/>
</dbReference>
<dbReference type="GO" id="GO:0016987">
    <property type="term" value="F:sigma factor activity"/>
    <property type="evidence" value="ECO:0007669"/>
    <property type="project" value="UniProtKB-KW"/>
</dbReference>
<keyword evidence="2" id="KW-0805">Transcription regulation</keyword>
<evidence type="ECO:0000256" key="2">
    <source>
        <dbReference type="ARBA" id="ARBA00023015"/>
    </source>
</evidence>
<dbReference type="InterPro" id="IPR036388">
    <property type="entry name" value="WH-like_DNA-bd_sf"/>
</dbReference>
<keyword evidence="4" id="KW-0804">Transcription</keyword>
<evidence type="ECO:0000259" key="5">
    <source>
        <dbReference type="Pfam" id="PF04542"/>
    </source>
</evidence>
<accession>A0A9X2INX7</accession>
<dbReference type="SUPFAM" id="SSF88946">
    <property type="entry name" value="Sigma2 domain of RNA polymerase sigma factors"/>
    <property type="match status" value="1"/>
</dbReference>
<dbReference type="Gene3D" id="1.10.1740.10">
    <property type="match status" value="1"/>
</dbReference>
<dbReference type="Proteomes" id="UP001139179">
    <property type="component" value="Unassembled WGS sequence"/>
</dbReference>
<proteinExistence type="inferred from homology"/>
<dbReference type="GO" id="GO:0003677">
    <property type="term" value="F:DNA binding"/>
    <property type="evidence" value="ECO:0007669"/>
    <property type="project" value="InterPro"/>
</dbReference>
<dbReference type="InterPro" id="IPR007627">
    <property type="entry name" value="RNA_pol_sigma70_r2"/>
</dbReference>
<dbReference type="InterPro" id="IPR013249">
    <property type="entry name" value="RNA_pol_sigma70_r4_t2"/>
</dbReference>
<evidence type="ECO:0000256" key="1">
    <source>
        <dbReference type="ARBA" id="ARBA00010641"/>
    </source>
</evidence>
<evidence type="ECO:0000259" key="6">
    <source>
        <dbReference type="Pfam" id="PF08281"/>
    </source>
</evidence>
<evidence type="ECO:0000256" key="4">
    <source>
        <dbReference type="ARBA" id="ARBA00023163"/>
    </source>
</evidence>
<comment type="similarity">
    <text evidence="1">Belongs to the sigma-70 factor family. ECF subfamily.</text>
</comment>
<protein>
    <submittedName>
        <fullName evidence="7">Sigma-70 family RNA polymerase sigma factor</fullName>
    </submittedName>
</protein>
<dbReference type="NCBIfam" id="TIGR02937">
    <property type="entry name" value="sigma70-ECF"/>
    <property type="match status" value="1"/>
</dbReference>
<keyword evidence="8" id="KW-1185">Reference proteome</keyword>
<feature type="domain" description="RNA polymerase sigma-70 region 2" evidence="5">
    <location>
        <begin position="21"/>
        <end position="88"/>
    </location>
</feature>
<dbReference type="CDD" id="cd06171">
    <property type="entry name" value="Sigma70_r4"/>
    <property type="match status" value="1"/>
</dbReference>
<dbReference type="InterPro" id="IPR013325">
    <property type="entry name" value="RNA_pol_sigma_r2"/>
</dbReference>
<evidence type="ECO:0000313" key="7">
    <source>
        <dbReference type="EMBL" id="MCM3713842.1"/>
    </source>
</evidence>
<name>A0A9X2INX7_9BACI</name>
<dbReference type="InterPro" id="IPR013324">
    <property type="entry name" value="RNA_pol_sigma_r3/r4-like"/>
</dbReference>
<dbReference type="SUPFAM" id="SSF88659">
    <property type="entry name" value="Sigma3 and sigma4 domains of RNA polymerase sigma factors"/>
    <property type="match status" value="1"/>
</dbReference>
<dbReference type="PANTHER" id="PTHR43133:SF51">
    <property type="entry name" value="RNA POLYMERASE SIGMA FACTOR"/>
    <property type="match status" value="1"/>
</dbReference>
<dbReference type="AlphaFoldDB" id="A0A9X2INX7"/>
<reference evidence="7" key="1">
    <citation type="submission" date="2022-05" db="EMBL/GenBank/DDBJ databases">
        <title>Comparative Genomics of Spacecraft Associated Microbes.</title>
        <authorList>
            <person name="Tran M.T."/>
            <person name="Wright A."/>
            <person name="Seuylemezian A."/>
            <person name="Eisen J."/>
            <person name="Coil D."/>
        </authorList>
    </citation>
    <scope>NUCLEOTIDE SEQUENCE</scope>
    <source>
        <strain evidence="7">214.1.1</strain>
    </source>
</reference>
<dbReference type="GO" id="GO:0006352">
    <property type="term" value="P:DNA-templated transcription initiation"/>
    <property type="evidence" value="ECO:0007669"/>
    <property type="project" value="InterPro"/>
</dbReference>
<evidence type="ECO:0000313" key="8">
    <source>
        <dbReference type="Proteomes" id="UP001139179"/>
    </source>
</evidence>
<organism evidence="7 8">
    <name type="scientific">Halalkalibacter oceani</name>
    <dbReference type="NCBI Taxonomy" id="1653776"/>
    <lineage>
        <taxon>Bacteria</taxon>
        <taxon>Bacillati</taxon>
        <taxon>Bacillota</taxon>
        <taxon>Bacilli</taxon>
        <taxon>Bacillales</taxon>
        <taxon>Bacillaceae</taxon>
        <taxon>Halalkalibacter</taxon>
    </lineage>
</organism>
<dbReference type="Gene3D" id="1.10.10.10">
    <property type="entry name" value="Winged helix-like DNA-binding domain superfamily/Winged helix DNA-binding domain"/>
    <property type="match status" value="1"/>
</dbReference>
<dbReference type="PANTHER" id="PTHR43133">
    <property type="entry name" value="RNA POLYMERASE ECF-TYPE SIGMA FACTO"/>
    <property type="match status" value="1"/>
</dbReference>
<dbReference type="RefSeq" id="WP_251222648.1">
    <property type="nucleotide sequence ID" value="NZ_JAMBOL010000004.1"/>
</dbReference>
<dbReference type="InterPro" id="IPR014300">
    <property type="entry name" value="RNA_pol_sigma-V"/>
</dbReference>
<evidence type="ECO:0000256" key="3">
    <source>
        <dbReference type="ARBA" id="ARBA00023082"/>
    </source>
</evidence>
<dbReference type="InterPro" id="IPR039425">
    <property type="entry name" value="RNA_pol_sigma-70-like"/>
</dbReference>
<dbReference type="EMBL" id="JAMBOL010000004">
    <property type="protein sequence ID" value="MCM3713842.1"/>
    <property type="molecule type" value="Genomic_DNA"/>
</dbReference>
<feature type="domain" description="RNA polymerase sigma factor 70 region 4 type 2" evidence="6">
    <location>
        <begin position="114"/>
        <end position="165"/>
    </location>
</feature>
<gene>
    <name evidence="7" type="ORF">M3202_07070</name>
</gene>
<keyword evidence="3" id="KW-0731">Sigma factor</keyword>
<comment type="caution">
    <text evidence="7">The sequence shown here is derived from an EMBL/GenBank/DDBJ whole genome shotgun (WGS) entry which is preliminary data.</text>
</comment>
<dbReference type="Pfam" id="PF04542">
    <property type="entry name" value="Sigma70_r2"/>
    <property type="match status" value="1"/>
</dbReference>
<dbReference type="Pfam" id="PF08281">
    <property type="entry name" value="Sigma70_r4_2"/>
    <property type="match status" value="1"/>
</dbReference>